<comment type="caution">
    <text evidence="8">The sequence shown here is derived from an EMBL/GenBank/DDBJ whole genome shotgun (WGS) entry which is preliminary data.</text>
</comment>
<feature type="binding site" evidence="4">
    <location>
        <position position="299"/>
    </location>
    <ligand>
        <name>spermidine</name>
        <dbReference type="ChEBI" id="CHEBI:57834"/>
    </ligand>
</feature>
<keyword evidence="4" id="KW-1133">Transmembrane helix</keyword>
<feature type="binding site" evidence="4">
    <location>
        <begin position="375"/>
        <end position="376"/>
    </location>
    <ligand>
        <name>S-methyl-5'-thioadenosine</name>
        <dbReference type="ChEBI" id="CHEBI:17509"/>
    </ligand>
</feature>
<feature type="transmembrane region" description="Helical" evidence="4">
    <location>
        <begin position="223"/>
        <end position="243"/>
    </location>
</feature>
<evidence type="ECO:0000256" key="2">
    <source>
        <dbReference type="ARBA" id="ARBA00022679"/>
    </source>
</evidence>
<evidence type="ECO:0000259" key="7">
    <source>
        <dbReference type="PROSITE" id="PS51006"/>
    </source>
</evidence>
<keyword evidence="4" id="KW-0745">Spermidine biosynthesis</keyword>
<feature type="transmembrane region" description="Helical" evidence="4">
    <location>
        <begin position="194"/>
        <end position="214"/>
    </location>
</feature>
<dbReference type="InterPro" id="IPR029063">
    <property type="entry name" value="SAM-dependent_MTases_sf"/>
</dbReference>
<dbReference type="NCBIfam" id="NF002956">
    <property type="entry name" value="PRK03612.1"/>
    <property type="match status" value="1"/>
</dbReference>
<keyword evidence="2 4" id="KW-0808">Transferase</keyword>
<evidence type="ECO:0000256" key="5">
    <source>
        <dbReference type="PROSITE-ProRule" id="PRU00354"/>
    </source>
</evidence>
<evidence type="ECO:0000256" key="3">
    <source>
        <dbReference type="ARBA" id="ARBA00023115"/>
    </source>
</evidence>
<comment type="subcellular location">
    <subcellularLocation>
        <location evidence="4">Cell membrane</location>
        <topology evidence="4">Multi-pass membrane protein</topology>
    </subcellularLocation>
</comment>
<proteinExistence type="inferred from homology"/>
<dbReference type="EMBL" id="JAUEPL010000010">
    <property type="protein sequence ID" value="MDN3294394.1"/>
    <property type="molecule type" value="Genomic_DNA"/>
</dbReference>
<comment type="caution">
    <text evidence="4">Lacks conserved residue(s) required for the propagation of feature annotation.</text>
</comment>
<name>A0ABT7Z4G5_9ACTN</name>
<dbReference type="Gene3D" id="3.40.50.150">
    <property type="entry name" value="Vaccinia Virus protein VP39"/>
    <property type="match status" value="1"/>
</dbReference>
<keyword evidence="4" id="KW-0812">Transmembrane</keyword>
<comment type="function">
    <text evidence="4">Catalyzes the irreversible transfer of a propylamine group from the amino donor S-adenosylmethioninamine (decarboxy-AdoMet) to putrescine (1,4-diaminobutane) to yield spermidine.</text>
</comment>
<feature type="domain" description="PABS" evidence="7">
    <location>
        <begin position="240"/>
        <end position="491"/>
    </location>
</feature>
<dbReference type="Pfam" id="PF01564">
    <property type="entry name" value="Spermine_synth"/>
    <property type="match status" value="1"/>
</dbReference>
<dbReference type="GO" id="GO:0004766">
    <property type="term" value="F:spermidine synthase activity"/>
    <property type="evidence" value="ECO:0007669"/>
    <property type="project" value="UniProtKB-EC"/>
</dbReference>
<dbReference type="InterPro" id="IPR030373">
    <property type="entry name" value="PABS_CS"/>
</dbReference>
<accession>A0ABT7Z4G5</accession>
<feature type="transmembrane region" description="Helical" evidence="4">
    <location>
        <begin position="29"/>
        <end position="57"/>
    </location>
</feature>
<comment type="pathway">
    <text evidence="4">Amine and polyamine biosynthesis; spermidine biosynthesis; spermidine from putrescine: step 1/1.</text>
</comment>
<dbReference type="Proteomes" id="UP001174050">
    <property type="component" value="Unassembled WGS sequence"/>
</dbReference>
<feature type="transmembrane region" description="Helical" evidence="4">
    <location>
        <begin position="63"/>
        <end position="82"/>
    </location>
</feature>
<dbReference type="PROSITE" id="PS01330">
    <property type="entry name" value="PABS_1"/>
    <property type="match status" value="1"/>
</dbReference>
<dbReference type="SUPFAM" id="SSF53335">
    <property type="entry name" value="S-adenosyl-L-methionine-dependent methyltransferases"/>
    <property type="match status" value="1"/>
</dbReference>
<evidence type="ECO:0000256" key="4">
    <source>
        <dbReference type="HAMAP-Rule" id="MF_00198"/>
    </source>
</evidence>
<dbReference type="PANTHER" id="PTHR43317:SF1">
    <property type="entry name" value="THERMOSPERMINE SYNTHASE ACAULIS5"/>
    <property type="match status" value="1"/>
</dbReference>
<feature type="binding site" evidence="4">
    <location>
        <position position="268"/>
    </location>
    <ligand>
        <name>S-methyl-5'-thioadenosine</name>
        <dbReference type="ChEBI" id="CHEBI:17509"/>
    </ligand>
</feature>
<dbReference type="RefSeq" id="WP_290111438.1">
    <property type="nucleotide sequence ID" value="NZ_JAUEPL010000010.1"/>
</dbReference>
<feature type="transmembrane region" description="Helical" evidence="4">
    <location>
        <begin position="123"/>
        <end position="144"/>
    </location>
</feature>
<protein>
    <recommendedName>
        <fullName evidence="4">Polyamine aminopropyltransferase</fullName>
    </recommendedName>
    <alternativeName>
        <fullName evidence="4">Putrescine aminopropyltransferase</fullName>
        <shortName evidence="4">PAPT</shortName>
    </alternativeName>
    <alternativeName>
        <fullName evidence="4">Spermidine synthase</fullName>
        <shortName evidence="4">SPDS</shortName>
        <shortName evidence="4">SPDSY</shortName>
        <ecNumber evidence="4">2.5.1.16</ecNumber>
    </alternativeName>
</protein>
<evidence type="ECO:0000313" key="8">
    <source>
        <dbReference type="EMBL" id="MDN3294394.1"/>
    </source>
</evidence>
<evidence type="ECO:0000313" key="9">
    <source>
        <dbReference type="Proteomes" id="UP001174050"/>
    </source>
</evidence>
<dbReference type="InterPro" id="IPR036259">
    <property type="entry name" value="MFS_trans_sf"/>
</dbReference>
<keyword evidence="4" id="KW-1003">Cell membrane</keyword>
<dbReference type="PANTHER" id="PTHR43317">
    <property type="entry name" value="THERMOSPERMINE SYNTHASE ACAULIS5"/>
    <property type="match status" value="1"/>
</dbReference>
<dbReference type="InterPro" id="IPR001045">
    <property type="entry name" value="Spermi_synthase"/>
</dbReference>
<feature type="transmembrane region" description="Helical" evidence="4">
    <location>
        <begin position="94"/>
        <end position="117"/>
    </location>
</feature>
<dbReference type="SUPFAM" id="SSF103473">
    <property type="entry name" value="MFS general substrate transporter"/>
    <property type="match status" value="1"/>
</dbReference>
<feature type="active site" description="Proton acceptor" evidence="4 5">
    <location>
        <position position="396"/>
    </location>
</feature>
<gene>
    <name evidence="4" type="primary">speE</name>
    <name evidence="8" type="ORF">QWM81_10090</name>
</gene>
<keyword evidence="9" id="KW-1185">Reference proteome</keyword>
<dbReference type="CDD" id="cd02440">
    <property type="entry name" value="AdoMet_MTases"/>
    <property type="match status" value="1"/>
</dbReference>
<organism evidence="8 9">
    <name type="scientific">Streptomyces ficellus</name>
    <dbReference type="NCBI Taxonomy" id="1977088"/>
    <lineage>
        <taxon>Bacteria</taxon>
        <taxon>Bacillati</taxon>
        <taxon>Actinomycetota</taxon>
        <taxon>Actinomycetes</taxon>
        <taxon>Kitasatosporales</taxon>
        <taxon>Streptomycetaceae</taxon>
        <taxon>Streptomyces</taxon>
    </lineage>
</organism>
<comment type="catalytic activity">
    <reaction evidence="4">
        <text>S-adenosyl 3-(methylsulfanyl)propylamine + putrescine = S-methyl-5'-thioadenosine + spermidine + H(+)</text>
        <dbReference type="Rhea" id="RHEA:12721"/>
        <dbReference type="ChEBI" id="CHEBI:15378"/>
        <dbReference type="ChEBI" id="CHEBI:17509"/>
        <dbReference type="ChEBI" id="CHEBI:57443"/>
        <dbReference type="ChEBI" id="CHEBI:57834"/>
        <dbReference type="ChEBI" id="CHEBI:326268"/>
        <dbReference type="EC" id="2.5.1.16"/>
    </reaction>
</comment>
<comment type="subunit">
    <text evidence="4">Homodimer or homotetramer.</text>
</comment>
<feature type="region of interest" description="Disordered" evidence="6">
    <location>
        <begin position="497"/>
        <end position="527"/>
    </location>
</feature>
<dbReference type="InterPro" id="IPR030374">
    <property type="entry name" value="PABS"/>
</dbReference>
<keyword evidence="3 4" id="KW-0620">Polyamine biosynthesis</keyword>
<evidence type="ECO:0000256" key="1">
    <source>
        <dbReference type="ARBA" id="ARBA00007867"/>
    </source>
</evidence>
<feature type="transmembrane region" description="Helical" evidence="4">
    <location>
        <begin position="165"/>
        <end position="188"/>
    </location>
</feature>
<evidence type="ECO:0000256" key="6">
    <source>
        <dbReference type="SAM" id="MobiDB-lite"/>
    </source>
</evidence>
<keyword evidence="4" id="KW-0472">Membrane</keyword>
<comment type="similarity">
    <text evidence="1 4">Belongs to the spermidine/spermine synthase family.</text>
</comment>
<sequence>MIEAPHASAAVAPARDRPPLPVRQRAGRFLVLVTVFICAACGLVYELELVALASYLIGDSVTQASVVLSVMVFAMGVGSLLAKRLRCRAAVGFGLVEAALALVGGCSALVLYATFAWVGGSRYALVAFSLAIGVLIGAEIPLLMTLIQRVSRRAEQDAGGTVADLFAADYVGALVGGLAFPFLLLPWLGQLTSALLTGAVNTVAGGALVLWLFGRDLTARARWLLVGVNVAVLGVLATVTVLVDDFERAARRAVYGDGVRVAVHTGVQEVVLTGAAGQPPELFLDGRLRVSGRDEHRYHRALVHPAMRGPHARVLVLGGGDGLAVREVLTYDGVESVTVVELDAGVVRLARTDPALSRLNGRVYGDPRVRVVYADAFARLRSTAATGEAYDVVISDLPDPGITASTKLYSQEFYGLAARVLADRGRLVVHAGPMESRPRTYWTVHATLRSAGFVTRPYRATGRLSGFEAGPDRSTDDRAGPHDWGFVLAALGAAPPDPQAVAGVRPAEGPPARDLPPSTLVHPRYGE</sequence>
<dbReference type="EC" id="2.5.1.16" evidence="4"/>
<reference evidence="8" key="1">
    <citation type="submission" date="2023-06" db="EMBL/GenBank/DDBJ databases">
        <title>WGS-Sequencing of Streptomyces ficellus isolate 21 collected from sand in Gara Djebilet Iron Mine in Algeria.</title>
        <authorList>
            <person name="Zegers G.P."/>
            <person name="Gomez A."/>
            <person name="Gueddou A."/>
            <person name="Zahara A.F."/>
            <person name="Worth M."/>
            <person name="Sevigny J.L."/>
            <person name="Tisa L."/>
        </authorList>
    </citation>
    <scope>NUCLEOTIDE SEQUENCE</scope>
    <source>
        <strain evidence="8">AS11</strain>
    </source>
</reference>
<feature type="binding site" evidence="4">
    <location>
        <position position="321"/>
    </location>
    <ligand>
        <name>spermidine</name>
        <dbReference type="ChEBI" id="CHEBI:57834"/>
    </ligand>
</feature>
<feature type="binding site" evidence="4">
    <location>
        <position position="341"/>
    </location>
    <ligand>
        <name>S-methyl-5'-thioadenosine</name>
        <dbReference type="ChEBI" id="CHEBI:17509"/>
    </ligand>
</feature>
<dbReference type="PROSITE" id="PS51006">
    <property type="entry name" value="PABS_2"/>
    <property type="match status" value="1"/>
</dbReference>
<dbReference type="HAMAP" id="MF_00198">
    <property type="entry name" value="Spermidine_synth"/>
    <property type="match status" value="1"/>
</dbReference>